<dbReference type="Proteomes" id="UP000652761">
    <property type="component" value="Unassembled WGS sequence"/>
</dbReference>
<sequence>MLTRQRSHHPAVPDEFCSCCKSRNVPFFLPQRDAVVYYRTESLVDGYDHRKVTRFPGLLPYPSDGGGGCHILSNPHQIATRSEGWVIQGVLHQDWGRKAREKSTVLGWCGEADLAETPTGTLEFSLFSPRSSLPPFPVRPLQRRSIGLPDEAGNFGLPAVAARTGLLGFVCRFCWLSRAGPHQAMSGNRPSSQRAHADPLGGPTLTELVLQLREELRRLDQRVGEGLAGIEERVIEFDRTVQGIMGRIVALEGAIREPECEQIVERPQPQRPPSPVVQRPPPPRAALAGDCQGQYANFNRELLDEE</sequence>
<name>A0A843VY90_COLES</name>
<feature type="non-terminal residue" evidence="2">
    <location>
        <position position="306"/>
    </location>
</feature>
<feature type="compositionally biased region" description="Pro residues" evidence="1">
    <location>
        <begin position="269"/>
        <end position="284"/>
    </location>
</feature>
<evidence type="ECO:0000256" key="1">
    <source>
        <dbReference type="SAM" id="MobiDB-lite"/>
    </source>
</evidence>
<keyword evidence="3" id="KW-1185">Reference proteome</keyword>
<dbReference type="AlphaFoldDB" id="A0A843VY90"/>
<comment type="caution">
    <text evidence="2">The sequence shown here is derived from an EMBL/GenBank/DDBJ whole genome shotgun (WGS) entry which is preliminary data.</text>
</comment>
<protein>
    <submittedName>
        <fullName evidence="2">Uncharacterized protein</fullName>
    </submittedName>
</protein>
<evidence type="ECO:0000313" key="3">
    <source>
        <dbReference type="Proteomes" id="UP000652761"/>
    </source>
</evidence>
<organism evidence="2 3">
    <name type="scientific">Colocasia esculenta</name>
    <name type="common">Wild taro</name>
    <name type="synonym">Arum esculentum</name>
    <dbReference type="NCBI Taxonomy" id="4460"/>
    <lineage>
        <taxon>Eukaryota</taxon>
        <taxon>Viridiplantae</taxon>
        <taxon>Streptophyta</taxon>
        <taxon>Embryophyta</taxon>
        <taxon>Tracheophyta</taxon>
        <taxon>Spermatophyta</taxon>
        <taxon>Magnoliopsida</taxon>
        <taxon>Liliopsida</taxon>
        <taxon>Araceae</taxon>
        <taxon>Aroideae</taxon>
        <taxon>Colocasieae</taxon>
        <taxon>Colocasia</taxon>
    </lineage>
</organism>
<evidence type="ECO:0000313" key="2">
    <source>
        <dbReference type="EMBL" id="MQM03903.1"/>
    </source>
</evidence>
<proteinExistence type="predicted"/>
<dbReference type="EMBL" id="NMUH01003115">
    <property type="protein sequence ID" value="MQM03903.1"/>
    <property type="molecule type" value="Genomic_DNA"/>
</dbReference>
<reference evidence="2" key="1">
    <citation type="submission" date="2017-07" db="EMBL/GenBank/DDBJ databases">
        <title>Taro Niue Genome Assembly and Annotation.</title>
        <authorList>
            <person name="Atibalentja N."/>
            <person name="Keating K."/>
            <person name="Fields C.J."/>
        </authorList>
    </citation>
    <scope>NUCLEOTIDE SEQUENCE</scope>
    <source>
        <strain evidence="2">Niue_2</strain>
        <tissue evidence="2">Leaf</tissue>
    </source>
</reference>
<accession>A0A843VY90</accession>
<gene>
    <name evidence="2" type="ORF">Taro_036685</name>
</gene>
<feature type="region of interest" description="Disordered" evidence="1">
    <location>
        <begin position="264"/>
        <end position="291"/>
    </location>
</feature>